<gene>
    <name evidence="2" type="primary">cfap46</name>
</gene>
<organism evidence="1 2">
    <name type="scientific">Danio rerio</name>
    <name type="common">Zebrafish</name>
    <name type="synonym">Brachydanio rerio</name>
    <dbReference type="NCBI Taxonomy" id="7955"/>
    <lineage>
        <taxon>Eukaryota</taxon>
        <taxon>Metazoa</taxon>
        <taxon>Chordata</taxon>
        <taxon>Craniata</taxon>
        <taxon>Vertebrata</taxon>
        <taxon>Euteleostomi</taxon>
        <taxon>Actinopterygii</taxon>
        <taxon>Neopterygii</taxon>
        <taxon>Teleostei</taxon>
        <taxon>Ostariophysi</taxon>
        <taxon>Cypriniformes</taxon>
        <taxon>Danionidae</taxon>
        <taxon>Danioninae</taxon>
        <taxon>Danio</taxon>
    </lineage>
</organism>
<dbReference type="RefSeq" id="XP_073776465.1">
    <property type="nucleotide sequence ID" value="XM_073920364.1"/>
</dbReference>
<dbReference type="Proteomes" id="UP000000437">
    <property type="component" value="Chromosome 13"/>
</dbReference>
<accession>A0AC58H3A4</accession>
<name>A0AC58H3A4_DANRE</name>
<keyword evidence="2" id="KW-0282">Flagellum</keyword>
<protein>
    <submittedName>
        <fullName evidence="2">Cilia- and flagella-associated protein 46 isoform X1</fullName>
    </submittedName>
</protein>
<sequence>MDLRIRQYLSKAEEKRDAAYLRKAYDLLRASDARSQSELSVLCAEQCLQLGCWEMAEDCLMMFWERKAPVNQFLCRAHLCQGQLISSRSINTAEDLEKAVMCFLKAIEIAKDKCRYHFLVFNASLLYFQAVRRFLRPGQRHLLVNSLSQVLKALEEVQDPDHAWRAELMLHLVECLLDAGKRTEAADMAKVTYQFIDAHNPELRPRIVSILVRHNLMDVSKMLKDENPQLLVIHKIQKLKHMVDVSEIKREDGENALMEILQLLIQTPKHRASVSHSSSASSVSRRSAASPNISPRGSATPPVSPKESTTPPLTPKISTTPPEAPKGSTTPPISTRGSTTLPIVTPKVSTTPPLTPKGSTTPHLTPKGSTTPPITLKRSTTPPITPKESPTPPVLSPRGSATSIVSSRASISSSLDHSSSIPLSDRVDLLLELAFLSLQLQHPQTAVLCLKELRETQGLTVGQRVLLECVQCELDLHTHPHRIEKYSRSAVEFQLSVLLRLEALLQKAMKEADAAVVQAVCVCVWNTCLPLLQHNLRRRVKKPLITLTRALEDTHSVLLDVLCCAHAELASVSEDEESLESAVTHLERSVCVCPQSERLSSRLHHLCLRASMHKHTTPAGALDHAHTLILQAGEVRGRGLVKKCRPLLVRAGITLAPEAFQSVLDADRRITDAEGLELLAAKAQHHISCVQKVEEHLSGLNNCSDHAQRVRLWASLAKTARKQEVFDVCVAACRFCLLYDDGRWRNTAGEQESAVSPETQRELLRLLAEVHFISAEVTILKLRSEGVELNGSAVPPDKRKTHPPEDDAHWKLYSDWIKDLSAYAIGQFLRGAELGVELCEAWLVVNAAVYLWNYSRDVLSRGEYLLLLPTFSRMLELLRHTGHAGELVVVVLLCDAVAQGLLQQCVCVDPEPQSAVKAAEKTKKSRGKIVEKTGFTAGPQLETAALQDIRRALEVCEYALKLSNGNIDPVPIMVRKKLLSTWVSVKQQLQQQIGLKLDINDESENEAVSAMSRVLIAVEMLQCNRKSKLMEFTVPALSVLVEMASGVQWSDPAVELCVWTQLALSAHQTRDHDLVLTCTHNALQLEQSAVHRLETDSSALLSVCSVQEMLSSAACVRGQSLLHEARAHHSTYMEGLRALLSAVRLAEQAGSWPLCVSAAGLYWTSCVSLLDSKRLRAQLREPLELILKTLTRTHSKHTRGKLKQASVLKHDRAAMETSPSTPAGDGVEELELWSCVLKAVLSVHADAADWRSSIHLLEEILRETADATQHRVLLQQRVELKARSCVCVLLDVQQLCSGEDELFCSAMWRRAALCTTDTHQQIHYYHNAITALKSSAVELQKVDVLLEFSEFLYHTHSAVSVARLQLEHAIHLLLRTHTQTHTVSVYELREVSRLERLLRAHTLLAVCQQRTSHTHLQLLLSAYSCTLHIWKVSIESAQDLMCAPEAAPAVRSSSSRRDNRADDKKNKQASPEEDGLRAADVCVPAGALQWAQFVCPEELRVLFNTGCSPYSINRSSISLQRQTLRCVDLLVQELQALSLIPLTFAPLHLAEVIAHDLMENRSLSDLYRLRIIKNCADIHLESPYSEHLLSLCGLPEEELMRGYSTVLCDRRMQRDIANERCTADTEGTNTHTGHTLTTVWLLKAEVCVSMKLFQPARVLLTHTQRSAQDLGDRTSLAKSLLLLAILANEERRYSEALPLLQEAQLIGGDQEFGFQIAHTLMTAVVELEEHNTLQQVCLITEQACRTLRAALDDGQSRASVLRYYTASLQLRGAVFRLRLMRYVSPSVEMLTAVCETLTHTRAELLELGFRTDAAEAALQHAHTLRLLSACSETPEEKQQHLLQAFSLMQTALRIQEEELERVHSILTQHQMDWSGLPVVRVCVGLRLALSDLALFMLELHCSEQNRKSMARNRKSSAERVLEDYLRSSSELSQHQKEWSAVGRSLAQVALTNLSAVHGLSLDAVETRARALGMMGRCLRLLAQQRDPLYPATLWSQSTVEEEEVMKMTEAQKRTRQDKRAKLLSERRAAQLLFAQASECLSQCVCLSLQHNLPALLPGVCVDLLECVGQCDAASSGQHLALMQSGVCCVQLLCVLQQVSSSISVCGVFSLLNLREKLISEQGLRDGGVQTSLNRELHTLSTACSQLTINPKHLSILGEIPAHFRILLLQHSEDSSVLYGGFYEKVKATDTQKGKTVTGGLICTKVVKASVEHSSLLQLQKHLQEFKNLNKQTLRRKTHESKDKLDESFRALVEEMEEYLRPVLSQFDFSCFSVFSASETNATSTRSRDKEERTTDKTQTDVSECVVILADRTLLEFPLEALSVFQMNGVSSVSRDFSLQILHSRLHSEDSVESEHKKEAKGVRVVKGRSDQSRSIKAGPVSRIPPPNAVLLDTHGFRYVVDDQEEDDGKQSENSSPAQIMRKIITHTPQFTAQWEGMMGGRHTRSVSELEQMLESCSAFIYCSIKSFSSCFPPAKMATLNLCGCQMVLLFDCGQNTDGEHQRLNIHSVVCADAALSSVYLLTLSGVHSVLINQWQSSTAENTHNMSSMLNHLLEGGLTSGRAAHVLRTHRSENTEFCSQTAVNEDAQRITLSAAHFNMVLYGLPHVVVT</sequence>
<evidence type="ECO:0000313" key="2">
    <source>
        <dbReference type="RefSeq" id="XP_073776465.1"/>
    </source>
</evidence>
<reference evidence="2" key="1">
    <citation type="submission" date="2025-08" db="UniProtKB">
        <authorList>
            <consortium name="RefSeq"/>
        </authorList>
    </citation>
    <scope>IDENTIFICATION</scope>
    <source>
        <strain evidence="2">Tuebingen</strain>
        <tissue evidence="2">Fibroblasts and whole tissue</tissue>
    </source>
</reference>
<proteinExistence type="predicted"/>
<keyword evidence="2" id="KW-0966">Cell projection</keyword>
<keyword evidence="2" id="KW-0969">Cilium</keyword>
<keyword evidence="1" id="KW-1185">Reference proteome</keyword>
<evidence type="ECO:0000313" key="1">
    <source>
        <dbReference type="Proteomes" id="UP000000437"/>
    </source>
</evidence>